<dbReference type="EMBL" id="MU394355">
    <property type="protein sequence ID" value="KAI6083268.1"/>
    <property type="molecule type" value="Genomic_DNA"/>
</dbReference>
<gene>
    <name evidence="1" type="ORF">F4821DRAFT_281061</name>
</gene>
<sequence>MTLNVNTSRDLKVASSAVLHNAVPHNAVLHNGDEESVQARLLLDSEDPVAQRRARAKEALAMFDRAWARASRGNDISTPPRGISTLTEPPIVETANASSIPQITKSELKRVLNHQLTVWLGEQTDAKGRASPSEGGTQDADRNNNQQPTNGTNRPGGKRKAKEKEKVSSTQDNQENDDGDDDDDDDISSSGRGKRPRHAEDSQTNGPKLLACPFGKTYPQSFSCCVERGFKDTSRVKEHIYRRHLKFQCIRCGEVFGKAEHLKGHQRSSRACENINPKPPSDAINQEQKEKIRSREGLKGMSEPEKWIRIYKIIYPDARTPFPSPYLELVSRTSTLEGFMGFAHQELPSLITTEVDTLPIQTIILDVHGRRVIHQMLERILHNLRNNFEQFPPSSLVNPPLLQNQPAEPEIPEDLEEPEQPEQPEQLQAVANVAGDFNFNDGPGFNAANEVVYDFLQDYDFNLLFSSNLEAERQETFADIEGGLQDLDVATDAPKTPPDSGYDSSAHLGPNDGSKLN</sequence>
<organism evidence="1 2">
    <name type="scientific">Hypoxylon rubiginosum</name>
    <dbReference type="NCBI Taxonomy" id="110542"/>
    <lineage>
        <taxon>Eukaryota</taxon>
        <taxon>Fungi</taxon>
        <taxon>Dikarya</taxon>
        <taxon>Ascomycota</taxon>
        <taxon>Pezizomycotina</taxon>
        <taxon>Sordariomycetes</taxon>
        <taxon>Xylariomycetidae</taxon>
        <taxon>Xylariales</taxon>
        <taxon>Hypoxylaceae</taxon>
        <taxon>Hypoxylon</taxon>
    </lineage>
</organism>
<evidence type="ECO:0000313" key="1">
    <source>
        <dbReference type="EMBL" id="KAI6083268.1"/>
    </source>
</evidence>
<accession>A0ACC0CS97</accession>
<dbReference type="Proteomes" id="UP001497680">
    <property type="component" value="Unassembled WGS sequence"/>
</dbReference>
<name>A0ACC0CS97_9PEZI</name>
<evidence type="ECO:0000313" key="2">
    <source>
        <dbReference type="Proteomes" id="UP001497680"/>
    </source>
</evidence>
<proteinExistence type="predicted"/>
<keyword evidence="2" id="KW-1185">Reference proteome</keyword>
<comment type="caution">
    <text evidence="1">The sequence shown here is derived from an EMBL/GenBank/DDBJ whole genome shotgun (WGS) entry which is preliminary data.</text>
</comment>
<protein>
    <submittedName>
        <fullName evidence="1">Uncharacterized protein</fullName>
    </submittedName>
</protein>
<reference evidence="1 2" key="1">
    <citation type="journal article" date="2022" name="New Phytol.">
        <title>Ecological generalism drives hyperdiversity of secondary metabolite gene clusters in xylarialean endophytes.</title>
        <authorList>
            <person name="Franco M.E.E."/>
            <person name="Wisecaver J.H."/>
            <person name="Arnold A.E."/>
            <person name="Ju Y.M."/>
            <person name="Slot J.C."/>
            <person name="Ahrendt S."/>
            <person name="Moore L.P."/>
            <person name="Eastman K.E."/>
            <person name="Scott K."/>
            <person name="Konkel Z."/>
            <person name="Mondo S.J."/>
            <person name="Kuo A."/>
            <person name="Hayes R.D."/>
            <person name="Haridas S."/>
            <person name="Andreopoulos B."/>
            <person name="Riley R."/>
            <person name="LaButti K."/>
            <person name="Pangilinan J."/>
            <person name="Lipzen A."/>
            <person name="Amirebrahimi M."/>
            <person name="Yan J."/>
            <person name="Adam C."/>
            <person name="Keymanesh K."/>
            <person name="Ng V."/>
            <person name="Louie K."/>
            <person name="Northen T."/>
            <person name="Drula E."/>
            <person name="Henrissat B."/>
            <person name="Hsieh H.M."/>
            <person name="Youens-Clark K."/>
            <person name="Lutzoni F."/>
            <person name="Miadlikowska J."/>
            <person name="Eastwood D.C."/>
            <person name="Hamelin R.C."/>
            <person name="Grigoriev I.V."/>
            <person name="U'Ren J.M."/>
        </authorList>
    </citation>
    <scope>NUCLEOTIDE SEQUENCE [LARGE SCALE GENOMIC DNA]</scope>
    <source>
        <strain evidence="1 2">ER1909</strain>
    </source>
</reference>